<feature type="region of interest" description="Disordered" evidence="1">
    <location>
        <begin position="1"/>
        <end position="84"/>
    </location>
</feature>
<proteinExistence type="predicted"/>
<sequence length="886" mass="98954">MEAVHQTTSRSDQSYRRFQHFSISTDQRIGGYQPGSQYQQQPQRQQQQQQQQQQYRYQFQQSPHQQPLHYSEQSYGSSPRRMSTLSLNSMASNASGPSLSQSVSPRQIETDSILSIDERFVPKHWRPKSTERMYALAKRSESLASLSAASPRPAQEPQPQPGPNGRRWSHASIQKGNTNPPPPSPVPRSQSFVATPRNGPYYFPNGEVFRPRQQPKTQRILRPQRLPRYQRSSESFAQQMPQGQQVPQGHAYARPAPHTSSNIPPTLSHMPPVSELTPPSKPVFKVNFPTKQYPGVPPFPVTSIPKEAAKHATASPSVPVMSQPLPPQRSKDAGCQSHIREESSPSVSASQQSLSTENTNSNSSSNTACSSSTFSNGVETPPTDSPMSSVETRSLTPPSIKTETPNTVTLPMSASRAPATTAAANLEVIRETVVPGLRRLTTAGSKPSKHTSAIMSLNENKKTISTSKGFKNIFKRFFGSSSTSSSAPHVPTTRNSREQDRPKKKRSFLSKSVSTTFLALGKHDDHSAVPIHKPSKVLIRPTLSPVPSIKQKETNCAVEESELVSTEGGLLTVDFSETSSFSELQCSDLFPDKDKVSRSPVHSIQLDVKDEKDSESPSCLPEEQKSENNEESDLLHDLGSDEDLDYLSTIIGLGETAFFKSDSMNGARGEESIKSKDDGSLRRQKSIRIRSIEKKRSLNRYDTNSSTGTDSQSVATRSTNHSLDIGDYDNDLASYYRRYKSGYSSSTPSPADDVNIITNVKPKQPLLGVEPTNLKSCLSQSVAHYNQSQYDPRFTNGYIEGVHSQHNSNDEKEKSSKVTFSAQIYLNETHSPEDYDRYNLRMKQMYSYLSANPRKVREIRVRLNNYKKYEMQVHELSRRYTHFFRN</sequence>
<reference evidence="2 3" key="1">
    <citation type="submission" date="2018-12" db="EMBL/GenBank/DDBJ databases">
        <authorList>
            <person name="Tiukova I."/>
            <person name="Dainat J."/>
        </authorList>
    </citation>
    <scope>NUCLEOTIDE SEQUENCE [LARGE SCALE GENOMIC DNA]</scope>
</reference>
<feature type="region of interest" description="Disordered" evidence="1">
    <location>
        <begin position="592"/>
        <end position="636"/>
    </location>
</feature>
<evidence type="ECO:0000313" key="3">
    <source>
        <dbReference type="Proteomes" id="UP000290900"/>
    </source>
</evidence>
<feature type="compositionally biased region" description="Polar residues" evidence="1">
    <location>
        <begin position="1"/>
        <end position="12"/>
    </location>
</feature>
<feature type="region of interest" description="Disordered" evidence="1">
    <location>
        <begin position="663"/>
        <end position="722"/>
    </location>
</feature>
<name>A0A448YTQ5_BRENA</name>
<feature type="compositionally biased region" description="Polar residues" evidence="1">
    <location>
        <begin position="71"/>
        <end position="84"/>
    </location>
</feature>
<evidence type="ECO:0000313" key="2">
    <source>
        <dbReference type="EMBL" id="VEU24276.1"/>
    </source>
</evidence>
<feature type="compositionally biased region" description="Low complexity" evidence="1">
    <location>
        <begin position="34"/>
        <end position="67"/>
    </location>
</feature>
<protein>
    <submittedName>
        <fullName evidence="2">DEKNAAC105525</fullName>
    </submittedName>
</protein>
<keyword evidence="3" id="KW-1185">Reference proteome</keyword>
<feature type="compositionally biased region" description="Polar residues" evidence="1">
    <location>
        <begin position="700"/>
        <end position="722"/>
    </location>
</feature>
<evidence type="ECO:0000256" key="1">
    <source>
        <dbReference type="SAM" id="MobiDB-lite"/>
    </source>
</evidence>
<feature type="region of interest" description="Disordered" evidence="1">
    <location>
        <begin position="480"/>
        <end position="508"/>
    </location>
</feature>
<feature type="compositionally biased region" description="Low complexity" evidence="1">
    <location>
        <begin position="344"/>
        <end position="376"/>
    </location>
</feature>
<accession>A0A448YTQ5</accession>
<feature type="region of interest" description="Disordered" evidence="1">
    <location>
        <begin position="143"/>
        <end position="262"/>
    </location>
</feature>
<feature type="compositionally biased region" description="Basic and acidic residues" evidence="1">
    <location>
        <begin position="668"/>
        <end position="681"/>
    </location>
</feature>
<feature type="region of interest" description="Disordered" evidence="1">
    <location>
        <begin position="307"/>
        <end position="414"/>
    </location>
</feature>
<organism evidence="2 3">
    <name type="scientific">Brettanomyces naardenensis</name>
    <name type="common">Yeast</name>
    <dbReference type="NCBI Taxonomy" id="13370"/>
    <lineage>
        <taxon>Eukaryota</taxon>
        <taxon>Fungi</taxon>
        <taxon>Dikarya</taxon>
        <taxon>Ascomycota</taxon>
        <taxon>Saccharomycotina</taxon>
        <taxon>Pichiomycetes</taxon>
        <taxon>Pichiales</taxon>
        <taxon>Pichiaceae</taxon>
        <taxon>Brettanomyces</taxon>
    </lineage>
</organism>
<feature type="compositionally biased region" description="Basic and acidic residues" evidence="1">
    <location>
        <begin position="622"/>
        <end position="636"/>
    </location>
</feature>
<dbReference type="InParanoid" id="A0A448YTQ5"/>
<dbReference type="Proteomes" id="UP000290900">
    <property type="component" value="Unassembled WGS sequence"/>
</dbReference>
<gene>
    <name evidence="2" type="ORF">BRENAR_LOCUS5004</name>
</gene>
<dbReference type="OrthoDB" id="3995715at2759"/>
<dbReference type="EMBL" id="CAACVR010000076">
    <property type="protein sequence ID" value="VEU24276.1"/>
    <property type="molecule type" value="Genomic_DNA"/>
</dbReference>
<feature type="compositionally biased region" description="Low complexity" evidence="1">
    <location>
        <begin position="238"/>
        <end position="249"/>
    </location>
</feature>
<dbReference type="STRING" id="13370.A0A448YTQ5"/>
<feature type="compositionally biased region" description="Polar residues" evidence="1">
    <location>
        <begin position="385"/>
        <end position="412"/>
    </location>
</feature>
<dbReference type="AlphaFoldDB" id="A0A448YTQ5"/>